<comment type="cofactor">
    <cofactor evidence="1">
        <name>pyridoxal 5'-phosphate</name>
        <dbReference type="ChEBI" id="CHEBI:597326"/>
    </cofactor>
</comment>
<organism evidence="5">
    <name type="scientific">uncultured prokaryote</name>
    <dbReference type="NCBI Taxonomy" id="198431"/>
    <lineage>
        <taxon>unclassified sequences</taxon>
        <taxon>environmental samples</taxon>
    </lineage>
</organism>
<proteinExistence type="predicted"/>
<dbReference type="InterPro" id="IPR015424">
    <property type="entry name" value="PyrdxlP-dep_Trfase"/>
</dbReference>
<sequence>MEPKTRQLESQRLHRVPPYLFADLDRRTEELQRRGVDVISLAVGDPDLPTPDHVVEAMRQAVADPATHRYPPYPGTGSFRAAVADWYQRRFGVRLDPDREVLALIGSKEGLAHLPWALLSPGDVALVPDPGYPVYRVATLLADGVPHPLPLRPPAFLPDLADVPTEVARRARLMFLNYPNNPTAATAEVDFFAEVVRFAREFDVVVVHDNSYSEIAYDGYRPPSFLQAPGALEVGVEFHSLSKTYCMTGWRLGWVCGNPDVVAALAKLKTNLDSGVFVAVQRAGEAALRGPDEPIRQRVAVFQARRDLLVDGLREAGWRVGRPRATFYLWAEVPEGFDSVTFAQHVLERAAVVVTPGVGYGEVGDRYVRLSFTTPEDRLKEAVQRLRGLR</sequence>
<dbReference type="InterPro" id="IPR004839">
    <property type="entry name" value="Aminotransferase_I/II_large"/>
</dbReference>
<name>H5SLU6_9ZZZZ</name>
<feature type="domain" description="Aminotransferase class I/classII large" evidence="4">
    <location>
        <begin position="37"/>
        <end position="386"/>
    </location>
</feature>
<evidence type="ECO:0000259" key="4">
    <source>
        <dbReference type="Pfam" id="PF00155"/>
    </source>
</evidence>
<dbReference type="CDD" id="cd00609">
    <property type="entry name" value="AAT_like"/>
    <property type="match status" value="1"/>
</dbReference>
<dbReference type="PANTHER" id="PTHR42832">
    <property type="entry name" value="AMINO ACID AMINOTRANSFERASE"/>
    <property type="match status" value="1"/>
</dbReference>
<dbReference type="Pfam" id="PF00155">
    <property type="entry name" value="Aminotran_1_2"/>
    <property type="match status" value="1"/>
</dbReference>
<gene>
    <name evidence="5" type="ORF">HGMM_F47C12C09</name>
</gene>
<evidence type="ECO:0000256" key="2">
    <source>
        <dbReference type="ARBA" id="ARBA00022576"/>
    </source>
</evidence>
<dbReference type="EMBL" id="AP011767">
    <property type="protein sequence ID" value="BAL57132.1"/>
    <property type="molecule type" value="Genomic_DNA"/>
</dbReference>
<dbReference type="SUPFAM" id="SSF53383">
    <property type="entry name" value="PLP-dependent transferases"/>
    <property type="match status" value="1"/>
</dbReference>
<reference evidence="5" key="1">
    <citation type="journal article" date="2005" name="Environ. Microbiol.">
        <title>Genetic and functional properties of uncultivated thermophilic crenarchaeotes from a subsurface gold mine as revealed by analysis of genome fragments.</title>
        <authorList>
            <person name="Nunoura T."/>
            <person name="Hirayama H."/>
            <person name="Takami H."/>
            <person name="Oida H."/>
            <person name="Nishi S."/>
            <person name="Shimamura S."/>
            <person name="Suzuki Y."/>
            <person name="Inagaki F."/>
            <person name="Takai K."/>
            <person name="Nealson K.H."/>
            <person name="Horikoshi K."/>
        </authorList>
    </citation>
    <scope>NUCLEOTIDE SEQUENCE</scope>
</reference>
<dbReference type="GO" id="GO:0030170">
    <property type="term" value="F:pyridoxal phosphate binding"/>
    <property type="evidence" value="ECO:0007669"/>
    <property type="project" value="InterPro"/>
</dbReference>
<reference evidence="5" key="2">
    <citation type="journal article" date="2012" name="PLoS ONE">
        <title>A Deeply Branching Thermophilic Bacterium with an Ancient Acetyl-CoA Pathway Dominates a Subsurface Ecosystem.</title>
        <authorList>
            <person name="Takami H."/>
            <person name="Noguchi H."/>
            <person name="Takaki Y."/>
            <person name="Uchiyama I."/>
            <person name="Toyoda A."/>
            <person name="Nishi S."/>
            <person name="Chee G.-J."/>
            <person name="Arai W."/>
            <person name="Nunoura T."/>
            <person name="Itoh T."/>
            <person name="Hattori M."/>
            <person name="Takai K."/>
        </authorList>
    </citation>
    <scope>NUCLEOTIDE SEQUENCE</scope>
</reference>
<dbReference type="PANTHER" id="PTHR42832:SF3">
    <property type="entry name" value="L-GLUTAMINE--4-(METHYLSULFANYL)-2-OXOBUTANOATE AMINOTRANSFERASE"/>
    <property type="match status" value="1"/>
</dbReference>
<dbReference type="InterPro" id="IPR050881">
    <property type="entry name" value="LL-DAP_aminotransferase"/>
</dbReference>
<keyword evidence="2 5" id="KW-0032">Aminotransferase</keyword>
<dbReference type="Gene3D" id="3.90.1150.10">
    <property type="entry name" value="Aspartate Aminotransferase, domain 1"/>
    <property type="match status" value="1"/>
</dbReference>
<accession>H5SLU6</accession>
<protein>
    <submittedName>
        <fullName evidence="5">LL-diaminopimelate aminotransferase</fullName>
    </submittedName>
</protein>
<dbReference type="Gene3D" id="3.40.640.10">
    <property type="entry name" value="Type I PLP-dependent aspartate aminotransferase-like (Major domain)"/>
    <property type="match status" value="1"/>
</dbReference>
<dbReference type="InterPro" id="IPR015421">
    <property type="entry name" value="PyrdxlP-dep_Trfase_major"/>
</dbReference>
<keyword evidence="3 5" id="KW-0808">Transferase</keyword>
<evidence type="ECO:0000313" key="5">
    <source>
        <dbReference type="EMBL" id="BAL57132.1"/>
    </source>
</evidence>
<evidence type="ECO:0000256" key="1">
    <source>
        <dbReference type="ARBA" id="ARBA00001933"/>
    </source>
</evidence>
<evidence type="ECO:0000256" key="3">
    <source>
        <dbReference type="ARBA" id="ARBA00022679"/>
    </source>
</evidence>
<dbReference type="GO" id="GO:0008483">
    <property type="term" value="F:transaminase activity"/>
    <property type="evidence" value="ECO:0007669"/>
    <property type="project" value="UniProtKB-KW"/>
</dbReference>
<dbReference type="NCBIfam" id="NF006756">
    <property type="entry name" value="PRK09276.1"/>
    <property type="match status" value="1"/>
</dbReference>
<dbReference type="InterPro" id="IPR015422">
    <property type="entry name" value="PyrdxlP-dep_Trfase_small"/>
</dbReference>
<dbReference type="AlphaFoldDB" id="H5SLU6"/>